<dbReference type="GO" id="GO:0000981">
    <property type="term" value="F:DNA-binding transcription factor activity, RNA polymerase II-specific"/>
    <property type="evidence" value="ECO:0007669"/>
    <property type="project" value="TreeGrafter"/>
</dbReference>
<dbReference type="AlphaFoldDB" id="A0AB34KL67"/>
<evidence type="ECO:0000256" key="1">
    <source>
        <dbReference type="ARBA" id="ARBA00004123"/>
    </source>
</evidence>
<proteinExistence type="inferred from homology"/>
<feature type="domain" description="PHD-type" evidence="12">
    <location>
        <begin position="170"/>
        <end position="235"/>
    </location>
</feature>
<feature type="region of interest" description="Disordered" evidence="11">
    <location>
        <begin position="126"/>
        <end position="163"/>
    </location>
</feature>
<accession>A0AB34KL67</accession>
<feature type="region of interest" description="Disordered" evidence="11">
    <location>
        <begin position="1"/>
        <end position="103"/>
    </location>
</feature>
<dbReference type="GO" id="GO:0000122">
    <property type="term" value="P:negative regulation of transcription by RNA polymerase II"/>
    <property type="evidence" value="ECO:0007669"/>
    <property type="project" value="TreeGrafter"/>
</dbReference>
<comment type="subcellular location">
    <subcellularLocation>
        <location evidence="1">Nucleus</location>
    </subcellularLocation>
</comment>
<sequence length="1183" mass="129929">MQAEPSGQPAAQAQSAQRSRPRRPRGSRRGRGGGTASESLSFRPASVTPSPQSPAPDQSATATSTNPSADSSNRNRSSRRGRGRGGRGNHADRRTVDGRQFGGQLTQTEQPAVQIQLQADAAEFVPGQQPVPKPKAKAPPKPPRQQKRRLSKSQAPDIATRTHEDIDNGHYECPICTSEVQRNSKVWACHTCWTAFHLTCIKKWSANQGATVAQPNAQGDVPPPRQWRCPGCNLPKDELPKHYTCWCEKEYDPKSLAGIPPHSCGQTCGRQRARKCPHPCQLTCHAGPCPPCTHMGPTQICFCGKHEVTRRCSETDYDSGWSCGELCGELMPCGEHTCPRPCHEGFCGACEERVPAKCYCGQVEKELLCADRGDEKESQRSHVVAEGDPILETWTGMFECSNTCEREFDCGVHRCQNECHSQELQASHCPRSPDVVTHCPCGKTPLNEISTITRDSCQDPIPSCTQPCGKVLPCGHQCNQICHTGDCGACRQKVTIKCRCGRTESTSLCHQGRNEPPQCMRVCRTLLNCGRHGCDERCCTGERKAAERQSSKRKQRPLNSAPRPVEDLFEAEHICTRQCGRLLKCGTHFCEELCHKGPCGTCREAIFDEISCRCGRTVLHPPLPCGTKPPPCRYPCERAKACGHPQVPHNCHQDDEACPKCPFLMEKRCMCGKKTLKNQQCWLQDVRCGEICGHKLRCGSHYCRKPCHRPGECEDANGQACQQPCGKPKKMCGHPDENQCHAPFPCKEDKPCTSKIFITCECQAQKQEMKCNASKDGEGNNGKSLACNDECARLERNRKLALALNIDKSLHGDGGDHIPYSAETLNLFGENAKWAQTQEREFRVFAMSDDEKRLRFKPMKARERVFIHHLAEDFGMDSESMDPEPHRHVMIWKTPRFVSAPNKTLAECLRIRQAQRSAAGSAYNSDAEGAKKVKASNEASEPFNSFVISNPRFGLTVEELRPEIAALVPSSSPLTFDVEFLPNEEVVLKAMTRTLSSEDVQQYLLGLKEPLKAAISGKGFGSLQLCCTDSSLNVHRREAEASGGDGWSRVAAKKAAPRAPTANIPNASASNSFAALTGGKVTFAKKTPLVKPKPKKEAVVDDWEAAEIAEEEKEKVALDTSSGDEQAALKPADMADAASDQIQTVEATPVSGPSNEESHGSTLPAVVPETTQVVKEDDQSTID</sequence>
<dbReference type="CDD" id="cd06008">
    <property type="entry name" value="NF-X1-zinc-finger"/>
    <property type="match status" value="4"/>
</dbReference>
<keyword evidence="15" id="KW-1185">Reference proteome</keyword>
<feature type="compositionally biased region" description="Low complexity" evidence="11">
    <location>
        <begin position="1128"/>
        <end position="1138"/>
    </location>
</feature>
<dbReference type="InterPro" id="IPR019787">
    <property type="entry name" value="Znf_PHD-finger"/>
</dbReference>
<evidence type="ECO:0000256" key="9">
    <source>
        <dbReference type="ARBA" id="ARBA00023242"/>
    </source>
</evidence>
<keyword evidence="9" id="KW-0539">Nucleus</keyword>
<evidence type="ECO:0008006" key="16">
    <source>
        <dbReference type="Google" id="ProtNLM"/>
    </source>
</evidence>
<dbReference type="EMBL" id="JAAQHG020000023">
    <property type="protein sequence ID" value="KAL1584822.1"/>
    <property type="molecule type" value="Genomic_DNA"/>
</dbReference>
<dbReference type="PANTHER" id="PTHR12360">
    <property type="entry name" value="NUCLEAR TRANSCRIPTION FACTOR, X-BOX BINDING 1 NFX1"/>
    <property type="match status" value="1"/>
</dbReference>
<evidence type="ECO:0000256" key="6">
    <source>
        <dbReference type="ARBA" id="ARBA00022833"/>
    </source>
</evidence>
<dbReference type="PANTHER" id="PTHR12360:SF12">
    <property type="entry name" value="TRANSCRIPTIONAL REPRESSOR NF-X1"/>
    <property type="match status" value="1"/>
</dbReference>
<feature type="compositionally biased region" description="Low complexity" evidence="11">
    <location>
        <begin position="1"/>
        <end position="18"/>
    </location>
</feature>
<evidence type="ECO:0000256" key="3">
    <source>
        <dbReference type="ARBA" id="ARBA00022723"/>
    </source>
</evidence>
<dbReference type="PROSITE" id="PS51061">
    <property type="entry name" value="R3H"/>
    <property type="match status" value="1"/>
</dbReference>
<evidence type="ECO:0000313" key="15">
    <source>
        <dbReference type="Proteomes" id="UP000803884"/>
    </source>
</evidence>
<name>A0AB34KL67_9PEZI</name>
<protein>
    <recommendedName>
        <fullName evidence="16">R3H domain-containing protein</fullName>
    </recommendedName>
</protein>
<evidence type="ECO:0000259" key="13">
    <source>
        <dbReference type="PROSITE" id="PS51061"/>
    </source>
</evidence>
<dbReference type="Gene3D" id="3.30.1370.50">
    <property type="entry name" value="R3H-like domain"/>
    <property type="match status" value="1"/>
</dbReference>
<dbReference type="GO" id="GO:0005634">
    <property type="term" value="C:nucleus"/>
    <property type="evidence" value="ECO:0007669"/>
    <property type="project" value="UniProtKB-SubCell"/>
</dbReference>
<feature type="region of interest" description="Disordered" evidence="11">
    <location>
        <begin position="1039"/>
        <end position="1069"/>
    </location>
</feature>
<feature type="domain" description="R3H" evidence="13">
    <location>
        <begin position="832"/>
        <end position="895"/>
    </location>
</feature>
<keyword evidence="7" id="KW-0805">Transcription regulation</keyword>
<dbReference type="InterPro" id="IPR000967">
    <property type="entry name" value="Znf_NFX1"/>
</dbReference>
<dbReference type="Proteomes" id="UP000803884">
    <property type="component" value="Unassembled WGS sequence"/>
</dbReference>
<organism evidence="14 15">
    <name type="scientific">Cladosporium halotolerans</name>
    <dbReference type="NCBI Taxonomy" id="1052096"/>
    <lineage>
        <taxon>Eukaryota</taxon>
        <taxon>Fungi</taxon>
        <taxon>Dikarya</taxon>
        <taxon>Ascomycota</taxon>
        <taxon>Pezizomycotina</taxon>
        <taxon>Dothideomycetes</taxon>
        <taxon>Dothideomycetidae</taxon>
        <taxon>Cladosporiales</taxon>
        <taxon>Cladosporiaceae</taxon>
        <taxon>Cladosporium</taxon>
    </lineage>
</organism>
<keyword evidence="3" id="KW-0479">Metal-binding</keyword>
<feature type="compositionally biased region" description="Polar residues" evidence="11">
    <location>
        <begin position="1140"/>
        <end position="1155"/>
    </location>
</feature>
<gene>
    <name evidence="14" type="ORF">WHR41_06664</name>
</gene>
<evidence type="ECO:0000256" key="2">
    <source>
        <dbReference type="ARBA" id="ARBA00007269"/>
    </source>
</evidence>
<dbReference type="InterPro" id="IPR034078">
    <property type="entry name" value="NFX1_fam"/>
</dbReference>
<reference evidence="14 15" key="1">
    <citation type="journal article" date="2020" name="Microbiol. Resour. Announc.">
        <title>Draft Genome Sequence of a Cladosporium Species Isolated from the Mesophotic Ascidian Didemnum maculosum.</title>
        <authorList>
            <person name="Gioti A."/>
            <person name="Siaperas R."/>
            <person name="Nikolaivits E."/>
            <person name="Le Goff G."/>
            <person name="Ouazzani J."/>
            <person name="Kotoulas G."/>
            <person name="Topakas E."/>
        </authorList>
    </citation>
    <scope>NUCLEOTIDE SEQUENCE [LARGE SCALE GENOMIC DNA]</scope>
    <source>
        <strain evidence="14 15">TM138-S3</strain>
    </source>
</reference>
<comment type="caution">
    <text evidence="14">The sequence shown here is derived from an EMBL/GenBank/DDBJ whole genome shotgun (WGS) entry which is preliminary data.</text>
</comment>
<evidence type="ECO:0000256" key="8">
    <source>
        <dbReference type="ARBA" id="ARBA00023163"/>
    </source>
</evidence>
<dbReference type="SMART" id="SM00438">
    <property type="entry name" value="ZnF_NFX"/>
    <property type="match status" value="9"/>
</dbReference>
<dbReference type="SMART" id="SM00393">
    <property type="entry name" value="R3H"/>
    <property type="match status" value="1"/>
</dbReference>
<dbReference type="SUPFAM" id="SSF82708">
    <property type="entry name" value="R3H domain"/>
    <property type="match status" value="1"/>
</dbReference>
<dbReference type="PROSITE" id="PS50016">
    <property type="entry name" value="ZF_PHD_2"/>
    <property type="match status" value="1"/>
</dbReference>
<dbReference type="GO" id="GO:0000977">
    <property type="term" value="F:RNA polymerase II transcription regulatory region sequence-specific DNA binding"/>
    <property type="evidence" value="ECO:0007669"/>
    <property type="project" value="TreeGrafter"/>
</dbReference>
<dbReference type="Pfam" id="PF01422">
    <property type="entry name" value="zf-NF-X1"/>
    <property type="match status" value="7"/>
</dbReference>
<feature type="compositionally biased region" description="Basic and acidic residues" evidence="11">
    <location>
        <begin position="1174"/>
        <end position="1183"/>
    </location>
</feature>
<dbReference type="RefSeq" id="XP_069227928.1">
    <property type="nucleotide sequence ID" value="XM_069375269.1"/>
</dbReference>
<feature type="compositionally biased region" description="Basic residues" evidence="11">
    <location>
        <begin position="19"/>
        <end position="31"/>
    </location>
</feature>
<dbReference type="GO" id="GO:0008270">
    <property type="term" value="F:zinc ion binding"/>
    <property type="evidence" value="ECO:0007669"/>
    <property type="project" value="UniProtKB-KW"/>
</dbReference>
<evidence type="ECO:0000256" key="4">
    <source>
        <dbReference type="ARBA" id="ARBA00022737"/>
    </source>
</evidence>
<keyword evidence="8" id="KW-0804">Transcription</keyword>
<evidence type="ECO:0000259" key="12">
    <source>
        <dbReference type="PROSITE" id="PS50016"/>
    </source>
</evidence>
<evidence type="ECO:0000313" key="14">
    <source>
        <dbReference type="EMBL" id="KAL1584822.1"/>
    </source>
</evidence>
<dbReference type="GeneID" id="96008107"/>
<dbReference type="Pfam" id="PF01424">
    <property type="entry name" value="R3H"/>
    <property type="match status" value="1"/>
</dbReference>
<keyword evidence="4" id="KW-0677">Repeat</keyword>
<dbReference type="InterPro" id="IPR036867">
    <property type="entry name" value="R3H_dom_sf"/>
</dbReference>
<feature type="compositionally biased region" description="Basic residues" evidence="11">
    <location>
        <begin position="134"/>
        <end position="151"/>
    </location>
</feature>
<comment type="similarity">
    <text evidence="2">Belongs to the NFX1 family.</text>
</comment>
<feature type="region of interest" description="Disordered" evidence="11">
    <location>
        <begin position="1111"/>
        <end position="1183"/>
    </location>
</feature>
<feature type="compositionally biased region" description="Basic residues" evidence="11">
    <location>
        <begin position="76"/>
        <end position="87"/>
    </location>
</feature>
<dbReference type="InterPro" id="IPR001374">
    <property type="entry name" value="R3H_dom"/>
</dbReference>
<keyword evidence="5 10" id="KW-0863">Zinc-finger</keyword>
<dbReference type="FunFam" id="3.30.1370.50:FF:000006">
    <property type="entry name" value="NF-X1 finger transcription factor"/>
    <property type="match status" value="1"/>
</dbReference>
<evidence type="ECO:0000256" key="7">
    <source>
        <dbReference type="ARBA" id="ARBA00023015"/>
    </source>
</evidence>
<evidence type="ECO:0000256" key="11">
    <source>
        <dbReference type="SAM" id="MobiDB-lite"/>
    </source>
</evidence>
<evidence type="ECO:0000256" key="5">
    <source>
        <dbReference type="ARBA" id="ARBA00022771"/>
    </source>
</evidence>
<keyword evidence="6" id="KW-0862">Zinc</keyword>
<evidence type="ECO:0000256" key="10">
    <source>
        <dbReference type="PROSITE-ProRule" id="PRU00146"/>
    </source>
</evidence>